<sequence length="348" mass="37867">MKSFTMNKASCVLPTSVSLRRGVCVKPAPVGLSVVPGVRSLSCQAGMGIGFTELNDDSKFAKKEPAFNREFGLSVRQMAALGLDDTGAKALSTPNPESLRAKAFYVGDDITENTRIATKMSAATPGQAPPDLPSLLLDGRICYIGMPLVPSVTELVISELLWLNYNNPEKPVYLYINSIGSQAPNKEAVGFDTEAYAILDTMNYIRADIHTLVVGQAFGNAAMLLASGKRGCRFALPNARIMTCPPRMNRAGGHASNIMIKANELEHCTKTYTELMAKFTGRDEEEVRKDIGRNRYFTPEQAMEYGIIDRIVRPSDQVAIEQRDYEGMLAQAQTRQSRGSPAGAEAGM</sequence>
<comment type="similarity">
    <text evidence="1 2">Belongs to the peptidase S14 family.</text>
</comment>
<dbReference type="PANTHER" id="PTHR10381">
    <property type="entry name" value="ATP-DEPENDENT CLP PROTEASE PROTEOLYTIC SUBUNIT"/>
    <property type="match status" value="1"/>
</dbReference>
<name>A0A061R1J8_9CHLO</name>
<dbReference type="SUPFAM" id="SSF52096">
    <property type="entry name" value="ClpP/crotonase"/>
    <property type="match status" value="1"/>
</dbReference>
<dbReference type="AlphaFoldDB" id="A0A061R1J8"/>
<dbReference type="InterPro" id="IPR023562">
    <property type="entry name" value="ClpP/TepA"/>
</dbReference>
<dbReference type="GO" id="GO:0051117">
    <property type="term" value="F:ATPase binding"/>
    <property type="evidence" value="ECO:0007669"/>
    <property type="project" value="TreeGrafter"/>
</dbReference>
<dbReference type="GO" id="GO:0006515">
    <property type="term" value="P:protein quality control for misfolded or incompletely synthesized proteins"/>
    <property type="evidence" value="ECO:0007669"/>
    <property type="project" value="TreeGrafter"/>
</dbReference>
<dbReference type="PRINTS" id="PR00127">
    <property type="entry name" value="CLPPROTEASEP"/>
</dbReference>
<dbReference type="EMBL" id="GBEZ01019820">
    <property type="protein sequence ID" value="JAC66787.1"/>
    <property type="molecule type" value="Transcribed_RNA"/>
</dbReference>
<proteinExistence type="inferred from homology"/>
<keyword evidence="3" id="KW-0378">Hydrolase</keyword>
<protein>
    <recommendedName>
        <fullName evidence="2">ATP-dependent Clp protease proteolytic subunit</fullName>
    </recommendedName>
</protein>
<dbReference type="InterPro" id="IPR001907">
    <property type="entry name" value="ClpP"/>
</dbReference>
<dbReference type="GO" id="GO:0009536">
    <property type="term" value="C:plastid"/>
    <property type="evidence" value="ECO:0007669"/>
    <property type="project" value="UniProtKB-ARBA"/>
</dbReference>
<dbReference type="GO" id="GO:0004176">
    <property type="term" value="F:ATP-dependent peptidase activity"/>
    <property type="evidence" value="ECO:0007669"/>
    <property type="project" value="InterPro"/>
</dbReference>
<gene>
    <name evidence="3" type="primary">CLPP</name>
    <name evidence="3" type="ORF">TSPGSL018_12799</name>
</gene>
<dbReference type="InterPro" id="IPR029045">
    <property type="entry name" value="ClpP/crotonase-like_dom_sf"/>
</dbReference>
<evidence type="ECO:0000256" key="2">
    <source>
        <dbReference type="RuleBase" id="RU003567"/>
    </source>
</evidence>
<dbReference type="GO" id="GO:0009368">
    <property type="term" value="C:endopeptidase Clp complex"/>
    <property type="evidence" value="ECO:0007669"/>
    <property type="project" value="TreeGrafter"/>
</dbReference>
<dbReference type="CDD" id="cd07017">
    <property type="entry name" value="S14_ClpP_2"/>
    <property type="match status" value="1"/>
</dbReference>
<dbReference type="PANTHER" id="PTHR10381:SF55">
    <property type="entry name" value="ATP-DEPENDENT CLP PROTEASE PROTEOLYTIC SUBUNIT-RELATED PROTEIN 1, CHLOROPLASTIC"/>
    <property type="match status" value="1"/>
</dbReference>
<accession>A0A061R1J8</accession>
<dbReference type="GO" id="GO:0004252">
    <property type="term" value="F:serine-type endopeptidase activity"/>
    <property type="evidence" value="ECO:0007669"/>
    <property type="project" value="InterPro"/>
</dbReference>
<reference evidence="3" key="1">
    <citation type="submission" date="2014-05" db="EMBL/GenBank/DDBJ databases">
        <title>The transcriptome of the halophilic microalga Tetraselmis sp. GSL018 isolated from the Great Salt Lake, Utah.</title>
        <authorList>
            <person name="Jinkerson R.E."/>
            <person name="D'Adamo S."/>
            <person name="Posewitz M.C."/>
        </authorList>
    </citation>
    <scope>NUCLEOTIDE SEQUENCE</scope>
    <source>
        <strain evidence="3">GSL018</strain>
    </source>
</reference>
<dbReference type="Pfam" id="PF00574">
    <property type="entry name" value="CLP_protease"/>
    <property type="match status" value="1"/>
</dbReference>
<evidence type="ECO:0000256" key="1">
    <source>
        <dbReference type="ARBA" id="ARBA00007039"/>
    </source>
</evidence>
<organism evidence="3">
    <name type="scientific">Tetraselmis sp. GSL018</name>
    <dbReference type="NCBI Taxonomy" id="582737"/>
    <lineage>
        <taxon>Eukaryota</taxon>
        <taxon>Viridiplantae</taxon>
        <taxon>Chlorophyta</taxon>
        <taxon>core chlorophytes</taxon>
        <taxon>Chlorodendrophyceae</taxon>
        <taxon>Chlorodendrales</taxon>
        <taxon>Chlorodendraceae</taxon>
        <taxon>Tetraselmis</taxon>
    </lineage>
</organism>
<evidence type="ECO:0000313" key="3">
    <source>
        <dbReference type="EMBL" id="JAC66787.1"/>
    </source>
</evidence>
<keyword evidence="3" id="KW-0645">Protease</keyword>
<dbReference type="Gene3D" id="3.90.226.10">
    <property type="entry name" value="2-enoyl-CoA Hydratase, Chain A, domain 1"/>
    <property type="match status" value="1"/>
</dbReference>